<dbReference type="Pfam" id="PF07679">
    <property type="entry name" value="I-set"/>
    <property type="match status" value="1"/>
</dbReference>
<proteinExistence type="predicted"/>
<dbReference type="InterPro" id="IPR007110">
    <property type="entry name" value="Ig-like_dom"/>
</dbReference>
<evidence type="ECO:0000313" key="2">
    <source>
        <dbReference type="Ensembl" id="ENSPLAP00000005229.1"/>
    </source>
</evidence>
<dbReference type="PROSITE" id="PS50835">
    <property type="entry name" value="IG_LIKE"/>
    <property type="match status" value="1"/>
</dbReference>
<keyword evidence="3" id="KW-1185">Reference proteome</keyword>
<dbReference type="Gene3D" id="2.60.40.10">
    <property type="entry name" value="Immunoglobulins"/>
    <property type="match status" value="1"/>
</dbReference>
<reference evidence="2" key="2">
    <citation type="submission" date="2025-09" db="UniProtKB">
        <authorList>
            <consortium name="Ensembl"/>
        </authorList>
    </citation>
    <scope>IDENTIFICATION</scope>
</reference>
<organism evidence="2 3">
    <name type="scientific">Poecilia latipinna</name>
    <name type="common">sailfin molly</name>
    <dbReference type="NCBI Taxonomy" id="48699"/>
    <lineage>
        <taxon>Eukaryota</taxon>
        <taxon>Metazoa</taxon>
        <taxon>Chordata</taxon>
        <taxon>Craniata</taxon>
        <taxon>Vertebrata</taxon>
        <taxon>Euteleostomi</taxon>
        <taxon>Actinopterygii</taxon>
        <taxon>Neopterygii</taxon>
        <taxon>Teleostei</taxon>
        <taxon>Neoteleostei</taxon>
        <taxon>Acanthomorphata</taxon>
        <taxon>Ovalentaria</taxon>
        <taxon>Atherinomorphae</taxon>
        <taxon>Cyprinodontiformes</taxon>
        <taxon>Poeciliidae</taxon>
        <taxon>Poeciliinae</taxon>
        <taxon>Poecilia</taxon>
    </lineage>
</organism>
<evidence type="ECO:0000259" key="1">
    <source>
        <dbReference type="PROSITE" id="PS50835"/>
    </source>
</evidence>
<dbReference type="Ensembl" id="ENSPLAT00000008297.1">
    <property type="protein sequence ID" value="ENSPLAP00000005229.1"/>
    <property type="gene ID" value="ENSPLAG00000007077.1"/>
</dbReference>
<protein>
    <recommendedName>
        <fullName evidence="1">Ig-like domain-containing protein</fullName>
    </recommendedName>
</protein>
<reference evidence="2" key="1">
    <citation type="submission" date="2025-08" db="UniProtKB">
        <authorList>
            <consortium name="Ensembl"/>
        </authorList>
    </citation>
    <scope>IDENTIFICATION</scope>
</reference>
<sequence length="127" mass="14127">YVILIPQFLAFIPVPPPILLSSNCTKSANQLNCSCEMEGKPTPVTHWFLNGQPVSPSSQMVTNELLNGSHLRSIITVNEPQYRDLSTLLCFSSNSLGSASKQFFVSFLESSRENQGLTFSLFNWLNL</sequence>
<dbReference type="InterPro" id="IPR036179">
    <property type="entry name" value="Ig-like_dom_sf"/>
</dbReference>
<dbReference type="SUPFAM" id="SSF48726">
    <property type="entry name" value="Immunoglobulin"/>
    <property type="match status" value="1"/>
</dbReference>
<dbReference type="STRING" id="48699.ENSPLAP00000005229"/>
<dbReference type="InterPro" id="IPR013783">
    <property type="entry name" value="Ig-like_fold"/>
</dbReference>
<evidence type="ECO:0000313" key="3">
    <source>
        <dbReference type="Proteomes" id="UP000261500"/>
    </source>
</evidence>
<name>A0A3B3TXZ0_9TELE</name>
<dbReference type="InterPro" id="IPR013098">
    <property type="entry name" value="Ig_I-set"/>
</dbReference>
<dbReference type="GeneTree" id="ENSGT00990000204040"/>
<dbReference type="AlphaFoldDB" id="A0A3B3TXZ0"/>
<feature type="domain" description="Ig-like" evidence="1">
    <location>
        <begin position="6"/>
        <end position="106"/>
    </location>
</feature>
<accession>A0A3B3TXZ0</accession>
<dbReference type="Proteomes" id="UP000261500">
    <property type="component" value="Unplaced"/>
</dbReference>